<dbReference type="InterPro" id="IPR013187">
    <property type="entry name" value="F-box-assoc_dom_typ3"/>
</dbReference>
<organism evidence="2 3">
    <name type="scientific">Lithospermum erythrorhizon</name>
    <name type="common">Purple gromwell</name>
    <name type="synonym">Lithospermum officinale var. erythrorhizon</name>
    <dbReference type="NCBI Taxonomy" id="34254"/>
    <lineage>
        <taxon>Eukaryota</taxon>
        <taxon>Viridiplantae</taxon>
        <taxon>Streptophyta</taxon>
        <taxon>Embryophyta</taxon>
        <taxon>Tracheophyta</taxon>
        <taxon>Spermatophyta</taxon>
        <taxon>Magnoliopsida</taxon>
        <taxon>eudicotyledons</taxon>
        <taxon>Gunneridae</taxon>
        <taxon>Pentapetalae</taxon>
        <taxon>asterids</taxon>
        <taxon>lamiids</taxon>
        <taxon>Boraginales</taxon>
        <taxon>Boraginaceae</taxon>
        <taxon>Boraginoideae</taxon>
        <taxon>Lithospermeae</taxon>
        <taxon>Lithospermum</taxon>
    </lineage>
</organism>
<dbReference type="AlphaFoldDB" id="A0AAV3QML6"/>
<evidence type="ECO:0000259" key="1">
    <source>
        <dbReference type="Pfam" id="PF08268"/>
    </source>
</evidence>
<proteinExistence type="predicted"/>
<feature type="domain" description="F-box associated beta-propeller type 3" evidence="1">
    <location>
        <begin position="65"/>
        <end position="189"/>
    </location>
</feature>
<comment type="caution">
    <text evidence="2">The sequence shown here is derived from an EMBL/GenBank/DDBJ whole genome shotgun (WGS) entry which is preliminary data.</text>
</comment>
<dbReference type="PANTHER" id="PTHR46301:SF77">
    <property type="entry name" value="F-BOX ONLY PROTEIN 6"/>
    <property type="match status" value="1"/>
</dbReference>
<gene>
    <name evidence="2" type="ORF">LIER_19736</name>
</gene>
<protein>
    <recommendedName>
        <fullName evidence="1">F-box associated beta-propeller type 3 domain-containing protein</fullName>
    </recommendedName>
</protein>
<evidence type="ECO:0000313" key="2">
    <source>
        <dbReference type="EMBL" id="GAA0164000.1"/>
    </source>
</evidence>
<dbReference type="Proteomes" id="UP001454036">
    <property type="component" value="Unassembled WGS sequence"/>
</dbReference>
<reference evidence="2 3" key="1">
    <citation type="submission" date="2024-01" db="EMBL/GenBank/DDBJ databases">
        <title>The complete chloroplast genome sequence of Lithospermum erythrorhizon: insights into the phylogenetic relationship among Boraginaceae species and the maternal lineages of purple gromwells.</title>
        <authorList>
            <person name="Okada T."/>
            <person name="Watanabe K."/>
        </authorList>
    </citation>
    <scope>NUCLEOTIDE SEQUENCE [LARGE SCALE GENOMIC DNA]</scope>
</reference>
<keyword evidence="3" id="KW-1185">Reference proteome</keyword>
<dbReference type="Pfam" id="PF08268">
    <property type="entry name" value="FBA_3"/>
    <property type="match status" value="1"/>
</dbReference>
<evidence type="ECO:0000313" key="3">
    <source>
        <dbReference type="Proteomes" id="UP001454036"/>
    </source>
</evidence>
<sequence>MKKDASFHMVLRSRVKKQLKSIAALPEEILFNILLLLPADVLYAVMSPEFDARFLLVGERDIKISDIKCQFPGRVLSSCNGLTLVRDIRFCTTRLYYIANPITNRMMTLPTFPSVPILMCSLAFAASSNTHKVVLRTIENMDNPPSYYGCAILTVSVDKAWRYIKCADILHDDISFLGLVMGKGFLYWGSRDFSISVWMLKDHETGDWVKIPDFNVEVTVREAAKFVSAEHLRSLNDCFIPLCWLDEEKLLFSFIEGSNIYFFYDIKTYATRIFEMERHTRIFNHLNSLTWL</sequence>
<name>A0AAV3QML6_LITER</name>
<dbReference type="PANTHER" id="PTHR46301">
    <property type="entry name" value="F-BOX/KELCH-REPEAT PROTEIN"/>
    <property type="match status" value="1"/>
</dbReference>
<accession>A0AAV3QML6</accession>
<dbReference type="EMBL" id="BAABME010004917">
    <property type="protein sequence ID" value="GAA0164000.1"/>
    <property type="molecule type" value="Genomic_DNA"/>
</dbReference>